<dbReference type="Proteomes" id="UP000284178">
    <property type="component" value="Unassembled WGS sequence"/>
</dbReference>
<gene>
    <name evidence="1" type="ORF">DWY25_11620</name>
</gene>
<dbReference type="AlphaFoldDB" id="A0A412FX21"/>
<evidence type="ECO:0000313" key="2">
    <source>
        <dbReference type="Proteomes" id="UP000284178"/>
    </source>
</evidence>
<organism evidence="1 2">
    <name type="scientific">Holdemania filiformis</name>
    <dbReference type="NCBI Taxonomy" id="61171"/>
    <lineage>
        <taxon>Bacteria</taxon>
        <taxon>Bacillati</taxon>
        <taxon>Bacillota</taxon>
        <taxon>Erysipelotrichia</taxon>
        <taxon>Erysipelotrichales</taxon>
        <taxon>Erysipelotrichaceae</taxon>
        <taxon>Holdemania</taxon>
    </lineage>
</organism>
<dbReference type="EMBL" id="QRUP01000014">
    <property type="protein sequence ID" value="RGR72707.1"/>
    <property type="molecule type" value="Genomic_DNA"/>
</dbReference>
<protein>
    <recommendedName>
        <fullName evidence="3">TetR/AcrR family transcriptional regulator</fullName>
    </recommendedName>
</protein>
<evidence type="ECO:0008006" key="3">
    <source>
        <dbReference type="Google" id="ProtNLM"/>
    </source>
</evidence>
<comment type="caution">
    <text evidence="1">The sequence shown here is derived from an EMBL/GenBank/DDBJ whole genome shotgun (WGS) entry which is preliminary data.</text>
</comment>
<dbReference type="SUPFAM" id="SSF46689">
    <property type="entry name" value="Homeodomain-like"/>
    <property type="match status" value="1"/>
</dbReference>
<dbReference type="Gene3D" id="1.10.357.10">
    <property type="entry name" value="Tetracycline Repressor, domain 2"/>
    <property type="match status" value="1"/>
</dbReference>
<dbReference type="RefSeq" id="WP_117895383.1">
    <property type="nucleotide sequence ID" value="NZ_CABJCV010000014.1"/>
</dbReference>
<accession>A0A412FX21</accession>
<evidence type="ECO:0000313" key="1">
    <source>
        <dbReference type="EMBL" id="RGR72707.1"/>
    </source>
</evidence>
<proteinExistence type="predicted"/>
<name>A0A412FX21_9FIRM</name>
<dbReference type="GeneID" id="83016040"/>
<reference evidence="1 2" key="1">
    <citation type="submission" date="2018-08" db="EMBL/GenBank/DDBJ databases">
        <title>A genome reference for cultivated species of the human gut microbiota.</title>
        <authorList>
            <person name="Zou Y."/>
            <person name="Xue W."/>
            <person name="Luo G."/>
        </authorList>
    </citation>
    <scope>NUCLEOTIDE SEQUENCE [LARGE SCALE GENOMIC DNA]</scope>
    <source>
        <strain evidence="1 2">AF24-29</strain>
    </source>
</reference>
<keyword evidence="2" id="KW-1185">Reference proteome</keyword>
<dbReference type="InterPro" id="IPR009057">
    <property type="entry name" value="Homeodomain-like_sf"/>
</dbReference>
<sequence>MKVEKQIKNTKTAFLKAYAVLSQRKAADKITVSDLCQEAEFSRNTFYAYYKNIEDFLTKSDVMILEDVMSEIGKYRFDMDFSHSIEFYTYIKENADVIFSVLERPGGPGLSGIYEAEKEYCLAGWSTETQLPPEQLELIFAHHFGGMYSMLRAWWKSGFLVETETFKELLENSGMFGLYHFVYTV</sequence>